<dbReference type="Proteomes" id="UP000004508">
    <property type="component" value="Unassembled WGS sequence"/>
</dbReference>
<dbReference type="EMBL" id="ADVG01000002">
    <property type="protein sequence ID" value="EFH86812.1"/>
    <property type="molecule type" value="Genomic_DNA"/>
</dbReference>
<keyword evidence="1" id="KW-0812">Transmembrane</keyword>
<keyword evidence="3" id="KW-1185">Reference proteome</keyword>
<proteinExistence type="predicted"/>
<evidence type="ECO:0000256" key="1">
    <source>
        <dbReference type="SAM" id="Phobius"/>
    </source>
</evidence>
<keyword evidence="1" id="KW-1133">Transmembrane helix</keyword>
<dbReference type="AlphaFoldDB" id="D6TM12"/>
<organism evidence="2 3">
    <name type="scientific">Ktedonobacter racemifer DSM 44963</name>
    <dbReference type="NCBI Taxonomy" id="485913"/>
    <lineage>
        <taxon>Bacteria</taxon>
        <taxon>Bacillati</taxon>
        <taxon>Chloroflexota</taxon>
        <taxon>Ktedonobacteria</taxon>
        <taxon>Ktedonobacterales</taxon>
        <taxon>Ktedonobacteraceae</taxon>
        <taxon>Ktedonobacter</taxon>
    </lineage>
</organism>
<name>D6TM12_KTERA</name>
<dbReference type="RefSeq" id="WP_007911424.1">
    <property type="nucleotide sequence ID" value="NZ_ADVG01000002.1"/>
</dbReference>
<keyword evidence="1" id="KW-0472">Membrane</keyword>
<sequence length="69" mass="8032">MIEDKDGHHYHVVVDENGTPTRYRVVMPDEHHHSNYEDAQKFFSALANIMNIAVGSITSYQFLKTIRKK</sequence>
<evidence type="ECO:0000313" key="3">
    <source>
        <dbReference type="Proteomes" id="UP000004508"/>
    </source>
</evidence>
<reference evidence="2 3" key="1">
    <citation type="journal article" date="2011" name="Stand. Genomic Sci.">
        <title>Non-contiguous finished genome sequence and contextual data of the filamentous soil bacterium Ktedonobacter racemifer type strain (SOSP1-21).</title>
        <authorList>
            <person name="Chang Y.J."/>
            <person name="Land M."/>
            <person name="Hauser L."/>
            <person name="Chertkov O."/>
            <person name="Del Rio T.G."/>
            <person name="Nolan M."/>
            <person name="Copeland A."/>
            <person name="Tice H."/>
            <person name="Cheng J.F."/>
            <person name="Lucas S."/>
            <person name="Han C."/>
            <person name="Goodwin L."/>
            <person name="Pitluck S."/>
            <person name="Ivanova N."/>
            <person name="Ovchinikova G."/>
            <person name="Pati A."/>
            <person name="Chen A."/>
            <person name="Palaniappan K."/>
            <person name="Mavromatis K."/>
            <person name="Liolios K."/>
            <person name="Brettin T."/>
            <person name="Fiebig A."/>
            <person name="Rohde M."/>
            <person name="Abt B."/>
            <person name="Goker M."/>
            <person name="Detter J.C."/>
            <person name="Woyke T."/>
            <person name="Bristow J."/>
            <person name="Eisen J.A."/>
            <person name="Markowitz V."/>
            <person name="Hugenholtz P."/>
            <person name="Kyrpides N.C."/>
            <person name="Klenk H.P."/>
            <person name="Lapidus A."/>
        </authorList>
    </citation>
    <scope>NUCLEOTIDE SEQUENCE [LARGE SCALE GENOMIC DNA]</scope>
    <source>
        <strain evidence="3">DSM 44963</strain>
    </source>
</reference>
<accession>D6TM12</accession>
<feature type="transmembrane region" description="Helical" evidence="1">
    <location>
        <begin position="42"/>
        <end position="63"/>
    </location>
</feature>
<gene>
    <name evidence="2" type="ORF">Krac_8128</name>
</gene>
<protein>
    <submittedName>
        <fullName evidence="2">Uncharacterized protein</fullName>
    </submittedName>
</protein>
<dbReference type="InParanoid" id="D6TM12"/>
<evidence type="ECO:0000313" key="2">
    <source>
        <dbReference type="EMBL" id="EFH86812.1"/>
    </source>
</evidence>
<comment type="caution">
    <text evidence="2">The sequence shown here is derived from an EMBL/GenBank/DDBJ whole genome shotgun (WGS) entry which is preliminary data.</text>
</comment>